<dbReference type="Proteomes" id="UP000467841">
    <property type="component" value="Unassembled WGS sequence"/>
</dbReference>
<protein>
    <recommendedName>
        <fullName evidence="2">Peptidase C1A papain C-terminal domain-containing protein</fullName>
    </recommendedName>
</protein>
<organism evidence="3 4">
    <name type="scientific">Microthlaspi erraticum</name>
    <dbReference type="NCBI Taxonomy" id="1685480"/>
    <lineage>
        <taxon>Eukaryota</taxon>
        <taxon>Viridiplantae</taxon>
        <taxon>Streptophyta</taxon>
        <taxon>Embryophyta</taxon>
        <taxon>Tracheophyta</taxon>
        <taxon>Spermatophyta</taxon>
        <taxon>Magnoliopsida</taxon>
        <taxon>eudicotyledons</taxon>
        <taxon>Gunneridae</taxon>
        <taxon>Pentapetalae</taxon>
        <taxon>rosids</taxon>
        <taxon>malvids</taxon>
        <taxon>Brassicales</taxon>
        <taxon>Brassicaceae</taxon>
        <taxon>Coluteocarpeae</taxon>
        <taxon>Microthlaspi</taxon>
    </lineage>
</organism>
<dbReference type="OrthoDB" id="1113520at2759"/>
<dbReference type="Gene3D" id="3.90.70.10">
    <property type="entry name" value="Cysteine proteinases"/>
    <property type="match status" value="1"/>
</dbReference>
<keyword evidence="4" id="KW-1185">Reference proteome</keyword>
<evidence type="ECO:0000256" key="1">
    <source>
        <dbReference type="SAM" id="MobiDB-lite"/>
    </source>
</evidence>
<feature type="region of interest" description="Disordered" evidence="1">
    <location>
        <begin position="1"/>
        <end position="39"/>
    </location>
</feature>
<evidence type="ECO:0000313" key="4">
    <source>
        <dbReference type="Proteomes" id="UP000467841"/>
    </source>
</evidence>
<feature type="domain" description="Peptidase C1A papain C-terminal" evidence="2">
    <location>
        <begin position="47"/>
        <end position="231"/>
    </location>
</feature>
<comment type="caution">
    <text evidence="3">The sequence shown here is derived from an EMBL/GenBank/DDBJ whole genome shotgun (WGS) entry which is preliminary data.</text>
</comment>
<dbReference type="SUPFAM" id="SSF54001">
    <property type="entry name" value="Cysteine proteinases"/>
    <property type="match status" value="1"/>
</dbReference>
<dbReference type="AlphaFoldDB" id="A0A6D2J5G6"/>
<proteinExistence type="predicted"/>
<gene>
    <name evidence="3" type="ORF">MERR_LOCUS22407</name>
</gene>
<dbReference type="GO" id="GO:0006508">
    <property type="term" value="P:proteolysis"/>
    <property type="evidence" value="ECO:0007669"/>
    <property type="project" value="InterPro"/>
</dbReference>
<sequence length="242" mass="26969">MGKDLPSIGAKPSHRDRRDAQAAGNQIGEPVEDPGGEFGDGSVIAKDWRLRDSIIGEVIKQTGEECWAIGLTRLHQAVYNINHQHPKDFLYEDLVQHLKFDKKAKKPKPYLAIGNIKDALKHMKNVGFLKKKVSGRTKAGSKIGNKETGEFTTVINAPVDFVKTMVDASPVGIVFELCPGFYRLAKGIYTVRGESMTSEKARRERHMLLIVGYGYTKEGEMFFLVQNSWGKIGVCRVMDESS</sequence>
<dbReference type="GO" id="GO:0008234">
    <property type="term" value="F:cysteine-type peptidase activity"/>
    <property type="evidence" value="ECO:0007669"/>
    <property type="project" value="InterPro"/>
</dbReference>
<dbReference type="EMBL" id="CACVBM020001152">
    <property type="protein sequence ID" value="CAA7035172.1"/>
    <property type="molecule type" value="Genomic_DNA"/>
</dbReference>
<evidence type="ECO:0000313" key="3">
    <source>
        <dbReference type="EMBL" id="CAA7035172.1"/>
    </source>
</evidence>
<reference evidence="3" key="1">
    <citation type="submission" date="2020-01" db="EMBL/GenBank/DDBJ databases">
        <authorList>
            <person name="Mishra B."/>
        </authorList>
    </citation>
    <scope>NUCLEOTIDE SEQUENCE [LARGE SCALE GENOMIC DNA]</scope>
</reference>
<dbReference type="InterPro" id="IPR038765">
    <property type="entry name" value="Papain-like_cys_pep_sf"/>
</dbReference>
<evidence type="ECO:0000259" key="2">
    <source>
        <dbReference type="Pfam" id="PF00112"/>
    </source>
</evidence>
<accession>A0A6D2J5G6</accession>
<name>A0A6D2J5G6_9BRAS</name>
<dbReference type="InterPro" id="IPR000668">
    <property type="entry name" value="Peptidase_C1A_C"/>
</dbReference>
<dbReference type="Pfam" id="PF00112">
    <property type="entry name" value="Peptidase_C1"/>
    <property type="match status" value="1"/>
</dbReference>